<reference evidence="7" key="1">
    <citation type="journal article" date="2006" name="Science">
        <title>Phytophthora genome sequences uncover evolutionary origins and mechanisms of pathogenesis.</title>
        <authorList>
            <person name="Tyler B.M."/>
            <person name="Tripathy S."/>
            <person name="Zhang X."/>
            <person name="Dehal P."/>
            <person name="Jiang R.H."/>
            <person name="Aerts A."/>
            <person name="Arredondo F.D."/>
            <person name="Baxter L."/>
            <person name="Bensasson D."/>
            <person name="Beynon J.L."/>
            <person name="Chapman J."/>
            <person name="Damasceno C.M."/>
            <person name="Dorrance A.E."/>
            <person name="Dou D."/>
            <person name="Dickerman A.W."/>
            <person name="Dubchak I.L."/>
            <person name="Garbelotto M."/>
            <person name="Gijzen M."/>
            <person name="Gordon S.G."/>
            <person name="Govers F."/>
            <person name="Grunwald N.J."/>
            <person name="Huang W."/>
            <person name="Ivors K.L."/>
            <person name="Jones R.W."/>
            <person name="Kamoun S."/>
            <person name="Krampis K."/>
            <person name="Lamour K.H."/>
            <person name="Lee M.K."/>
            <person name="McDonald W.H."/>
            <person name="Medina M."/>
            <person name="Meijer H.J."/>
            <person name="Nordberg E.K."/>
            <person name="Maclean D.J."/>
            <person name="Ospina-Giraldo M.D."/>
            <person name="Morris P.F."/>
            <person name="Phuntumart V."/>
            <person name="Putnam N.H."/>
            <person name="Rash S."/>
            <person name="Rose J.K."/>
            <person name="Sakihama Y."/>
            <person name="Salamov A.A."/>
            <person name="Savidor A."/>
            <person name="Scheuring C.F."/>
            <person name="Smith B.M."/>
            <person name="Sobral B.W."/>
            <person name="Terry A."/>
            <person name="Torto-Alalibo T.A."/>
            <person name="Win J."/>
            <person name="Xu Z."/>
            <person name="Zhang H."/>
            <person name="Grigoriev I.V."/>
            <person name="Rokhsar D.S."/>
            <person name="Boore J.L."/>
        </authorList>
    </citation>
    <scope>NUCLEOTIDE SEQUENCE [LARGE SCALE GENOMIC DNA]</scope>
    <source>
        <strain evidence="7">Pr102</strain>
    </source>
</reference>
<dbReference type="InParanoid" id="H3GBF2"/>
<dbReference type="GO" id="GO:0016787">
    <property type="term" value="F:hydrolase activity"/>
    <property type="evidence" value="ECO:0007669"/>
    <property type="project" value="UniProtKB-KW"/>
</dbReference>
<evidence type="ECO:0000256" key="1">
    <source>
        <dbReference type="ARBA" id="ARBA00022741"/>
    </source>
</evidence>
<evidence type="ECO:0000256" key="4">
    <source>
        <dbReference type="SAM" id="MobiDB-lite"/>
    </source>
</evidence>
<dbReference type="EMBL" id="DS565998">
    <property type="status" value="NOT_ANNOTATED_CDS"/>
    <property type="molecule type" value="Genomic_DNA"/>
</dbReference>
<evidence type="ECO:0000259" key="5">
    <source>
        <dbReference type="PROSITE" id="PS51194"/>
    </source>
</evidence>
<dbReference type="GO" id="GO:0005524">
    <property type="term" value="F:ATP binding"/>
    <property type="evidence" value="ECO:0007669"/>
    <property type="project" value="UniProtKB-KW"/>
</dbReference>
<dbReference type="VEuPathDB" id="FungiDB:KRP22_9557"/>
<dbReference type="VEuPathDB" id="FungiDB:KRP23_8820"/>
<evidence type="ECO:0000313" key="6">
    <source>
        <dbReference type="EnsemblProtists" id="Phyra72617"/>
    </source>
</evidence>
<feature type="region of interest" description="Disordered" evidence="4">
    <location>
        <begin position="281"/>
        <end position="306"/>
    </location>
</feature>
<name>H3GBF2_PHYRM</name>
<dbReference type="Proteomes" id="UP000005238">
    <property type="component" value="Unassembled WGS sequence"/>
</dbReference>
<keyword evidence="1" id="KW-0547">Nucleotide-binding</keyword>
<dbReference type="Pfam" id="PF00271">
    <property type="entry name" value="Helicase_C"/>
    <property type="match status" value="1"/>
</dbReference>
<sequence>MGRWQREYERDWRDHTQRAIADRFGKYAVQFSPSVTSEDEQLLREVLADVGIAHVPPNHSRWHAPIPASQSLSAASGPHDSIISNGSYVYNTPPSADSQSMFPAFSSQDFGSQTTSQRRVSASQRLQLRMANVSPIADNRRASIEMAGTISPPSGATKSPWSPGAAPWSPKPTGKSRRTPRRSLEPSFRADDLDVSMQSMQLSDDERTRMDDVDVEVEDTQMLDMSEVHEGGNASKGEEIEEQHEHTQIEEKAAEEVVVETQMVDHHDAAEDMNVSKELIFSSDSEEEDEKEQKETAEPEAEMAEEEKPIIEMSGTGEKKLVKTVNACIPHSFVNKKNVVPDPHSFIREKTNIRFTNGFLSKTYYICIFYRFISQKSFACFTSRFISKACSSNASHSFVQRRGEATAVDALVAKWEHEIRAKTNLSVVTYQGATRKSFRSATQFMGADIVLSTYDTLRLLECKIRDKDSDGDGEQDNGDVMRRLKSAVDARSRAPILDLPEKTEELIELDFASDVERALYMLLHRSTKRQVLRYLQSKESKQAHRVPVTTPANDGDERPLFMHVFELILRLRQVCDATSLVTKDPLAEVQTRAASAEALVGNGWDGISPFSSGEAALLKRLQERRADGNAVSGCGPLESTKLTALMQELKKVRARRERVLVISQWTSFLDVIAERLEAHNSRCEKCVSSFEDASEVGNEVISFAKLDGRMSVKDREQVVRNFQQHEDNLGIGPVVGPPLDVLLLSLRTGGLGLNLTAAAHVFITEPSWNPSLERQAVDRAHRFGQTRNVRVVRFIVKGSIEERVVALQNKKRQLTAAFLGDGDDLSTAKKNRLRETRLSTGDLRRLFLTQQEEQDDQNNASSARRGENAEDSDGSVTCIEISE</sequence>
<proteinExistence type="predicted"/>
<dbReference type="AlphaFoldDB" id="H3GBF2"/>
<dbReference type="eggNOG" id="KOG4439">
    <property type="taxonomic scope" value="Eukaryota"/>
</dbReference>
<feature type="compositionally biased region" description="Basic and acidic residues" evidence="4">
    <location>
        <begin position="182"/>
        <end position="192"/>
    </location>
</feature>
<dbReference type="EnsemblProtists" id="Phyra72617">
    <property type="protein sequence ID" value="Phyra72617"/>
    <property type="gene ID" value="Phyra72617"/>
</dbReference>
<feature type="domain" description="Helicase C-terminal" evidence="5">
    <location>
        <begin position="644"/>
        <end position="833"/>
    </location>
</feature>
<dbReference type="GO" id="GO:0006281">
    <property type="term" value="P:DNA repair"/>
    <property type="evidence" value="ECO:0000318"/>
    <property type="project" value="GO_Central"/>
</dbReference>
<dbReference type="OMA" id="LFMHVFE"/>
<evidence type="ECO:0000313" key="7">
    <source>
        <dbReference type="Proteomes" id="UP000005238"/>
    </source>
</evidence>
<accession>H3GBF2</accession>
<feature type="region of interest" description="Disordered" evidence="4">
    <location>
        <begin position="848"/>
        <end position="883"/>
    </location>
</feature>
<keyword evidence="3" id="KW-0067">ATP-binding</keyword>
<dbReference type="GO" id="GO:0008094">
    <property type="term" value="F:ATP-dependent activity, acting on DNA"/>
    <property type="evidence" value="ECO:0000318"/>
    <property type="project" value="GO_Central"/>
</dbReference>
<dbReference type="GO" id="GO:0005634">
    <property type="term" value="C:nucleus"/>
    <property type="evidence" value="ECO:0000318"/>
    <property type="project" value="GO_Central"/>
</dbReference>
<dbReference type="InterPro" id="IPR027417">
    <property type="entry name" value="P-loop_NTPase"/>
</dbReference>
<feature type="compositionally biased region" description="Low complexity" evidence="4">
    <location>
        <begin position="158"/>
        <end position="172"/>
    </location>
</feature>
<dbReference type="STRING" id="164328.H3GBF2"/>
<dbReference type="CDD" id="cd18793">
    <property type="entry name" value="SF2_C_SNF"/>
    <property type="match status" value="1"/>
</dbReference>
<dbReference type="Gene3D" id="3.40.50.300">
    <property type="entry name" value="P-loop containing nucleotide triphosphate hydrolases"/>
    <property type="match status" value="1"/>
</dbReference>
<dbReference type="SMART" id="SM00490">
    <property type="entry name" value="HELICc"/>
    <property type="match status" value="1"/>
</dbReference>
<keyword evidence="2" id="KW-0378">Hydrolase</keyword>
<dbReference type="InterPro" id="IPR001650">
    <property type="entry name" value="Helicase_C-like"/>
</dbReference>
<dbReference type="InterPro" id="IPR049730">
    <property type="entry name" value="SNF2/RAD54-like_C"/>
</dbReference>
<dbReference type="PANTHER" id="PTHR45626">
    <property type="entry name" value="TRANSCRIPTION TERMINATION FACTOR 2-RELATED"/>
    <property type="match status" value="1"/>
</dbReference>
<dbReference type="PANTHER" id="PTHR45626:SF22">
    <property type="entry name" value="DNA REPAIR PROTEIN RAD5"/>
    <property type="match status" value="1"/>
</dbReference>
<dbReference type="PROSITE" id="PS51194">
    <property type="entry name" value="HELICASE_CTER"/>
    <property type="match status" value="1"/>
</dbReference>
<protein>
    <recommendedName>
        <fullName evidence="5">Helicase C-terminal domain-containing protein</fullName>
    </recommendedName>
</protein>
<evidence type="ECO:0000256" key="3">
    <source>
        <dbReference type="ARBA" id="ARBA00022840"/>
    </source>
</evidence>
<feature type="region of interest" description="Disordered" evidence="4">
    <location>
        <begin position="148"/>
        <end position="209"/>
    </location>
</feature>
<reference evidence="6" key="2">
    <citation type="submission" date="2015-06" db="UniProtKB">
        <authorList>
            <consortium name="EnsemblProtists"/>
        </authorList>
    </citation>
    <scope>IDENTIFICATION</scope>
    <source>
        <strain evidence="6">Pr102</strain>
    </source>
</reference>
<dbReference type="SUPFAM" id="SSF52540">
    <property type="entry name" value="P-loop containing nucleoside triphosphate hydrolases"/>
    <property type="match status" value="1"/>
</dbReference>
<evidence type="ECO:0000256" key="2">
    <source>
        <dbReference type="ARBA" id="ARBA00022801"/>
    </source>
</evidence>
<dbReference type="InterPro" id="IPR050628">
    <property type="entry name" value="SNF2_RAD54_helicase_TF"/>
</dbReference>
<organism evidence="6 7">
    <name type="scientific">Phytophthora ramorum</name>
    <name type="common">Sudden oak death agent</name>
    <dbReference type="NCBI Taxonomy" id="164328"/>
    <lineage>
        <taxon>Eukaryota</taxon>
        <taxon>Sar</taxon>
        <taxon>Stramenopiles</taxon>
        <taxon>Oomycota</taxon>
        <taxon>Peronosporomycetes</taxon>
        <taxon>Peronosporales</taxon>
        <taxon>Peronosporaceae</taxon>
        <taxon>Phytophthora</taxon>
    </lineage>
</organism>
<keyword evidence="7" id="KW-1185">Reference proteome</keyword>
<dbReference type="HOGENOM" id="CLU_351794_0_0_1"/>
<feature type="region of interest" description="Disordered" evidence="4">
    <location>
        <begin position="99"/>
        <end position="119"/>
    </location>
</feature>